<dbReference type="InterPro" id="IPR036179">
    <property type="entry name" value="Ig-like_dom_sf"/>
</dbReference>
<dbReference type="InterPro" id="IPR013783">
    <property type="entry name" value="Ig-like_fold"/>
</dbReference>
<gene>
    <name evidence="1" type="ORF">PACLA_8A060138</name>
</gene>
<dbReference type="SMART" id="SM00409">
    <property type="entry name" value="IG"/>
    <property type="match status" value="2"/>
</dbReference>
<dbReference type="SMART" id="SM00408">
    <property type="entry name" value="IGc2"/>
    <property type="match status" value="2"/>
</dbReference>
<protein>
    <submittedName>
        <fullName evidence="1">Hemicentin-1 isoform X1</fullName>
    </submittedName>
</protein>
<reference evidence="1" key="1">
    <citation type="submission" date="2020-04" db="EMBL/GenBank/DDBJ databases">
        <authorList>
            <person name="Alioto T."/>
            <person name="Alioto T."/>
            <person name="Gomez Garrido J."/>
        </authorList>
    </citation>
    <scope>NUCLEOTIDE SEQUENCE</scope>
    <source>
        <strain evidence="1">A484AB</strain>
    </source>
</reference>
<evidence type="ECO:0000313" key="1">
    <source>
        <dbReference type="EMBL" id="CAB4020110.1"/>
    </source>
</evidence>
<accession>A0A6S7ISZ2</accession>
<dbReference type="EMBL" id="CACRXK020010788">
    <property type="protein sequence ID" value="CAB4020110.1"/>
    <property type="molecule type" value="Genomic_DNA"/>
</dbReference>
<dbReference type="Gene3D" id="2.60.40.10">
    <property type="entry name" value="Immunoglobulins"/>
    <property type="match status" value="2"/>
</dbReference>
<name>A0A6S7ISZ2_PARCT</name>
<dbReference type="PANTHER" id="PTHR46013">
    <property type="entry name" value="VASCULAR CELL ADHESION MOLECULE 1"/>
    <property type="match status" value="1"/>
</dbReference>
<keyword evidence="2" id="KW-1185">Reference proteome</keyword>
<sequence>MTNVGFLILFGLSSVLFPCEGQVYPPSNQSVIVVLPGSTEILKWSFVGNPARASLAWYFTRREKPTVTLSCSSPIKVDEGDNVTCVCRGEGGNPPANVIWYKDGVLIGRTGKEEQTLTLRNVNGTDTGTYKCVAQSHTLTDEEYIKIIVYYAVPPRVISLTSTPENVVLGEPVVIMCEATAVPLPSYTIIHNDTEVVSTHNTHIITVLKYSDAGSYKCIATSILGNSSKTFSLSITVTPTTTTLTTKDFGTGKAALEKCNRSGTVWYMVVVLLVFGIIIGILLCYIVLCFRRKFRSRKPQSNPEPKATEVDTTYQELDLSKMNTEDNYQSLRVNAASNYEDSTYTELNTARDVENNYQSLT</sequence>
<dbReference type="InterPro" id="IPR003599">
    <property type="entry name" value="Ig_sub"/>
</dbReference>
<dbReference type="OrthoDB" id="5981765at2759"/>
<dbReference type="PANTHER" id="PTHR46013:SF7">
    <property type="entry name" value="IG-LIKE DOMAIN-CONTAINING PROTEIN"/>
    <property type="match status" value="1"/>
</dbReference>
<dbReference type="InterPro" id="IPR007110">
    <property type="entry name" value="Ig-like_dom"/>
</dbReference>
<dbReference type="Proteomes" id="UP001152795">
    <property type="component" value="Unassembled WGS sequence"/>
</dbReference>
<proteinExistence type="predicted"/>
<dbReference type="AlphaFoldDB" id="A0A6S7ISZ2"/>
<dbReference type="InterPro" id="IPR003598">
    <property type="entry name" value="Ig_sub2"/>
</dbReference>
<organism evidence="1 2">
    <name type="scientific">Paramuricea clavata</name>
    <name type="common">Red gorgonian</name>
    <name type="synonym">Violescent sea-whip</name>
    <dbReference type="NCBI Taxonomy" id="317549"/>
    <lineage>
        <taxon>Eukaryota</taxon>
        <taxon>Metazoa</taxon>
        <taxon>Cnidaria</taxon>
        <taxon>Anthozoa</taxon>
        <taxon>Octocorallia</taxon>
        <taxon>Malacalcyonacea</taxon>
        <taxon>Plexauridae</taxon>
        <taxon>Paramuricea</taxon>
    </lineage>
</organism>
<evidence type="ECO:0000313" key="2">
    <source>
        <dbReference type="Proteomes" id="UP001152795"/>
    </source>
</evidence>
<comment type="caution">
    <text evidence="1">The sequence shown here is derived from an EMBL/GenBank/DDBJ whole genome shotgun (WGS) entry which is preliminary data.</text>
</comment>
<dbReference type="Pfam" id="PF13927">
    <property type="entry name" value="Ig_3"/>
    <property type="match status" value="2"/>
</dbReference>
<dbReference type="PROSITE" id="PS50835">
    <property type="entry name" value="IG_LIKE"/>
    <property type="match status" value="2"/>
</dbReference>
<dbReference type="CDD" id="cd00096">
    <property type="entry name" value="Ig"/>
    <property type="match status" value="1"/>
</dbReference>
<dbReference type="SUPFAM" id="SSF48726">
    <property type="entry name" value="Immunoglobulin"/>
    <property type="match status" value="2"/>
</dbReference>